<gene>
    <name evidence="1" type="ORF">PGLA2088_LOCUS10194</name>
</gene>
<evidence type="ECO:0000313" key="2">
    <source>
        <dbReference type="Proteomes" id="UP000626109"/>
    </source>
</evidence>
<reference evidence="1" key="1">
    <citation type="submission" date="2021-02" db="EMBL/GenBank/DDBJ databases">
        <authorList>
            <person name="Dougan E. K."/>
            <person name="Rhodes N."/>
            <person name="Thang M."/>
            <person name="Chan C."/>
        </authorList>
    </citation>
    <scope>NUCLEOTIDE SEQUENCE</scope>
</reference>
<dbReference type="AlphaFoldDB" id="A0A813INM3"/>
<comment type="caution">
    <text evidence="1">The sequence shown here is derived from an EMBL/GenBank/DDBJ whole genome shotgun (WGS) entry which is preliminary data.</text>
</comment>
<protein>
    <submittedName>
        <fullName evidence="1">Uncharacterized protein</fullName>
    </submittedName>
</protein>
<organism evidence="1 2">
    <name type="scientific">Polarella glacialis</name>
    <name type="common">Dinoflagellate</name>
    <dbReference type="NCBI Taxonomy" id="89957"/>
    <lineage>
        <taxon>Eukaryota</taxon>
        <taxon>Sar</taxon>
        <taxon>Alveolata</taxon>
        <taxon>Dinophyceae</taxon>
        <taxon>Suessiales</taxon>
        <taxon>Suessiaceae</taxon>
        <taxon>Polarella</taxon>
    </lineage>
</organism>
<dbReference type="EMBL" id="CAJNNW010011408">
    <property type="protein sequence ID" value="CAE8653158.1"/>
    <property type="molecule type" value="Genomic_DNA"/>
</dbReference>
<feature type="non-terminal residue" evidence="1">
    <location>
        <position position="1"/>
    </location>
</feature>
<name>A0A813INM3_POLGL</name>
<evidence type="ECO:0000313" key="1">
    <source>
        <dbReference type="EMBL" id="CAE8653158.1"/>
    </source>
</evidence>
<dbReference type="Proteomes" id="UP000626109">
    <property type="component" value="Unassembled WGS sequence"/>
</dbReference>
<accession>A0A813INM3</accession>
<sequence length="144" mass="15704">ASLRYADKRFGLAPARFLVFFPAAPNLSVLPADDQFSKKQQQQVVKWHMACHTIRVAMESYQSFRGKAALAATSLVRGGAPSNVSAASLKRMRVLLRKRSDPADLAREPQPSPTAGTVQGSESLLLLNVGQCLSCMPWNKHAIV</sequence>
<proteinExistence type="predicted"/>